<dbReference type="CDD" id="cd04301">
    <property type="entry name" value="NAT_SF"/>
    <property type="match status" value="1"/>
</dbReference>
<evidence type="ECO:0000259" key="2">
    <source>
        <dbReference type="PROSITE" id="PS51186"/>
    </source>
</evidence>
<proteinExistence type="predicted"/>
<sequence>MLWGYVDKSMAQRTFSEIEHGSVAYEQSLALRDEVLRKPLGLHFSDEELEVERGLYHLACQEERQVLGCLVLVPHEDGTIRMRQVAVAAHVQRQGIGRALTELAERLARERGFSAVTLNARDTAVGFYEKLGYQRVGEPFVMVSIQHWFMEKEL</sequence>
<gene>
    <name evidence="3" type="ORF">Pr1d_41410</name>
</gene>
<dbReference type="Gene3D" id="3.40.630.30">
    <property type="match status" value="1"/>
</dbReference>
<dbReference type="Proteomes" id="UP000323917">
    <property type="component" value="Chromosome"/>
</dbReference>
<protein>
    <submittedName>
        <fullName evidence="3">Putative acetyltransferase</fullName>
    </submittedName>
</protein>
<name>A0A5B9QGN2_9BACT</name>
<dbReference type="InterPro" id="IPR000182">
    <property type="entry name" value="GNAT_dom"/>
</dbReference>
<evidence type="ECO:0000313" key="4">
    <source>
        <dbReference type="Proteomes" id="UP000323917"/>
    </source>
</evidence>
<dbReference type="GO" id="GO:0008080">
    <property type="term" value="F:N-acetyltransferase activity"/>
    <property type="evidence" value="ECO:0007669"/>
    <property type="project" value="InterPro"/>
</dbReference>
<keyword evidence="4" id="KW-1185">Reference proteome</keyword>
<dbReference type="PANTHER" id="PTHR13947:SF37">
    <property type="entry name" value="LD18367P"/>
    <property type="match status" value="1"/>
</dbReference>
<dbReference type="PANTHER" id="PTHR13947">
    <property type="entry name" value="GNAT FAMILY N-ACETYLTRANSFERASE"/>
    <property type="match status" value="1"/>
</dbReference>
<dbReference type="SUPFAM" id="SSF55729">
    <property type="entry name" value="Acyl-CoA N-acyltransferases (Nat)"/>
    <property type="match status" value="1"/>
</dbReference>
<dbReference type="InterPro" id="IPR050769">
    <property type="entry name" value="NAT_camello-type"/>
</dbReference>
<dbReference type="InterPro" id="IPR016181">
    <property type="entry name" value="Acyl_CoA_acyltransferase"/>
</dbReference>
<dbReference type="AlphaFoldDB" id="A0A5B9QGN2"/>
<feature type="domain" description="N-acetyltransferase" evidence="2">
    <location>
        <begin position="13"/>
        <end position="154"/>
    </location>
</feature>
<reference evidence="3 4" key="1">
    <citation type="submission" date="2019-08" db="EMBL/GenBank/DDBJ databases">
        <title>Deep-cultivation of Planctomycetes and their phenomic and genomic characterization uncovers novel biology.</title>
        <authorList>
            <person name="Wiegand S."/>
            <person name="Jogler M."/>
            <person name="Boedeker C."/>
            <person name="Pinto D."/>
            <person name="Vollmers J."/>
            <person name="Rivas-Marin E."/>
            <person name="Kohn T."/>
            <person name="Peeters S.H."/>
            <person name="Heuer A."/>
            <person name="Rast P."/>
            <person name="Oberbeckmann S."/>
            <person name="Bunk B."/>
            <person name="Jeske O."/>
            <person name="Meyerdierks A."/>
            <person name="Storesund J.E."/>
            <person name="Kallscheuer N."/>
            <person name="Luecker S."/>
            <person name="Lage O.M."/>
            <person name="Pohl T."/>
            <person name="Merkel B.J."/>
            <person name="Hornburger P."/>
            <person name="Mueller R.-W."/>
            <person name="Bruemmer F."/>
            <person name="Labrenz M."/>
            <person name="Spormann A.M."/>
            <person name="Op den Camp H."/>
            <person name="Overmann J."/>
            <person name="Amann R."/>
            <person name="Jetten M.S.M."/>
            <person name="Mascher T."/>
            <person name="Medema M.H."/>
            <person name="Devos D.P."/>
            <person name="Kaster A.-K."/>
            <person name="Ovreas L."/>
            <person name="Rohde M."/>
            <person name="Galperin M.Y."/>
            <person name="Jogler C."/>
        </authorList>
    </citation>
    <scope>NUCLEOTIDE SEQUENCE [LARGE SCALE GENOMIC DNA]</scope>
    <source>
        <strain evidence="3 4">Pr1d</strain>
    </source>
</reference>
<evidence type="ECO:0000256" key="1">
    <source>
        <dbReference type="ARBA" id="ARBA00022679"/>
    </source>
</evidence>
<dbReference type="PROSITE" id="PS51186">
    <property type="entry name" value="GNAT"/>
    <property type="match status" value="1"/>
</dbReference>
<dbReference type="KEGG" id="bgok:Pr1d_41410"/>
<keyword evidence="1 3" id="KW-0808">Transferase</keyword>
<organism evidence="3 4">
    <name type="scientific">Bythopirellula goksoeyrii</name>
    <dbReference type="NCBI Taxonomy" id="1400387"/>
    <lineage>
        <taxon>Bacteria</taxon>
        <taxon>Pseudomonadati</taxon>
        <taxon>Planctomycetota</taxon>
        <taxon>Planctomycetia</taxon>
        <taxon>Pirellulales</taxon>
        <taxon>Lacipirellulaceae</taxon>
        <taxon>Bythopirellula</taxon>
    </lineage>
</organism>
<evidence type="ECO:0000313" key="3">
    <source>
        <dbReference type="EMBL" id="QEG36805.1"/>
    </source>
</evidence>
<dbReference type="Pfam" id="PF13673">
    <property type="entry name" value="Acetyltransf_10"/>
    <property type="match status" value="1"/>
</dbReference>
<dbReference type="EMBL" id="CP042913">
    <property type="protein sequence ID" value="QEG36805.1"/>
    <property type="molecule type" value="Genomic_DNA"/>
</dbReference>
<accession>A0A5B9QGN2</accession>
<dbReference type="RefSeq" id="WP_210417784.1">
    <property type="nucleotide sequence ID" value="NZ_CP042913.1"/>
</dbReference>